<sequence length="159" mass="18408">MKVPRYPVDQLSEYTFQFFSTGPRGVFALRTIFTKENTGSGDELYNLAFGLWNSDLQDIDDRIELRNGDADQVLATVARVTLDFLHQHSGAFIFAQGSTPSRTRKYQMGIYKYFDELPKHIKILGLRTDFNSHNTSNWIEFKVGVNYQAFLLYSNVRYI</sequence>
<dbReference type="EMBL" id="CAJRAU010000001">
    <property type="protein sequence ID" value="CAG5067881.1"/>
    <property type="molecule type" value="Genomic_DNA"/>
</dbReference>
<comment type="caution">
    <text evidence="1">The sequence shown here is derived from an EMBL/GenBank/DDBJ whole genome shotgun (WGS) entry which is preliminary data.</text>
</comment>
<protein>
    <submittedName>
        <fullName evidence="1">Uncharacterized protein</fullName>
    </submittedName>
</protein>
<organism evidence="1 2">
    <name type="scientific">Dyadobacter linearis</name>
    <dbReference type="NCBI Taxonomy" id="2823330"/>
    <lineage>
        <taxon>Bacteria</taxon>
        <taxon>Pseudomonadati</taxon>
        <taxon>Bacteroidota</taxon>
        <taxon>Cytophagia</taxon>
        <taxon>Cytophagales</taxon>
        <taxon>Spirosomataceae</taxon>
        <taxon>Dyadobacter</taxon>
    </lineage>
</organism>
<dbReference type="RefSeq" id="WP_215232018.1">
    <property type="nucleotide sequence ID" value="NZ_CAJRAU010000001.1"/>
</dbReference>
<dbReference type="Pfam" id="PF22028">
    <property type="entry name" value="DUF6934"/>
    <property type="match status" value="1"/>
</dbReference>
<gene>
    <name evidence="1" type="ORF">DYBT9623_00608</name>
</gene>
<dbReference type="Proteomes" id="UP000679725">
    <property type="component" value="Unassembled WGS sequence"/>
</dbReference>
<reference evidence="1 2" key="1">
    <citation type="submission" date="2021-04" db="EMBL/GenBank/DDBJ databases">
        <authorList>
            <person name="Rodrigo-Torres L."/>
            <person name="Arahal R. D."/>
            <person name="Lucena T."/>
        </authorList>
    </citation>
    <scope>NUCLEOTIDE SEQUENCE [LARGE SCALE GENOMIC DNA]</scope>
    <source>
        <strain evidence="1 2">CECT 9623</strain>
    </source>
</reference>
<keyword evidence="2" id="KW-1185">Reference proteome</keyword>
<accession>A0ABN7R137</accession>
<evidence type="ECO:0000313" key="2">
    <source>
        <dbReference type="Proteomes" id="UP000679725"/>
    </source>
</evidence>
<evidence type="ECO:0000313" key="1">
    <source>
        <dbReference type="EMBL" id="CAG5067881.1"/>
    </source>
</evidence>
<name>A0ABN7R137_9BACT</name>
<dbReference type="InterPro" id="IPR053865">
    <property type="entry name" value="DUF6934"/>
</dbReference>
<proteinExistence type="predicted"/>